<comment type="caution">
    <text evidence="1">The sequence shown here is derived from an EMBL/GenBank/DDBJ whole genome shotgun (WGS) entry which is preliminary data.</text>
</comment>
<organism evidence="1 2">
    <name type="scientific">Bacteroides cellulosilyticus DSM 14838</name>
    <dbReference type="NCBI Taxonomy" id="537012"/>
    <lineage>
        <taxon>Bacteria</taxon>
        <taxon>Pseudomonadati</taxon>
        <taxon>Bacteroidota</taxon>
        <taxon>Bacteroidia</taxon>
        <taxon>Bacteroidales</taxon>
        <taxon>Bacteroidaceae</taxon>
        <taxon>Bacteroides</taxon>
    </lineage>
</organism>
<name>E2NAN0_9BACE</name>
<proteinExistence type="predicted"/>
<gene>
    <name evidence="1" type="ORF">BACCELL_01335</name>
</gene>
<reference evidence="1 2" key="1">
    <citation type="submission" date="2008-12" db="EMBL/GenBank/DDBJ databases">
        <authorList>
            <person name="Fulton L."/>
            <person name="Clifton S."/>
            <person name="Fulton B."/>
            <person name="Xu J."/>
            <person name="Minx P."/>
            <person name="Pepin K.H."/>
            <person name="Johnson M."/>
            <person name="Bhonagiri V."/>
            <person name="Nash W.E."/>
            <person name="Mardis E.R."/>
            <person name="Wilson R.K."/>
        </authorList>
    </citation>
    <scope>NUCLEOTIDE SEQUENCE [LARGE SCALE GENOMIC DNA]</scope>
    <source>
        <strain evidence="1 2">DSM 14838</strain>
    </source>
</reference>
<accession>E2NAN0</accession>
<dbReference type="EMBL" id="ACCH01000124">
    <property type="protein sequence ID" value="EEF91008.1"/>
    <property type="molecule type" value="Genomic_DNA"/>
</dbReference>
<dbReference type="AlphaFoldDB" id="E2NAN0"/>
<evidence type="ECO:0000313" key="2">
    <source>
        <dbReference type="Proteomes" id="UP000003711"/>
    </source>
</evidence>
<dbReference type="HOGENOM" id="CLU_1632027_0_0_10"/>
<dbReference type="Proteomes" id="UP000003711">
    <property type="component" value="Unassembled WGS sequence"/>
</dbReference>
<sequence length="162" mass="19393">MDAVSEIPDYVKRISFIDSNYNWDNERYGDKLQKWLEASSDNRLFVACYDDANALLDGKPFVSKTGGTWHRTYLMQRYLKKKMKRLSWNKTENDSIIYFTADNRRIQFYSRKNPEQKIYHTILVERNGYIQSVFSGTKYEGMGYQFMGRKVYDMYRQNSGSW</sequence>
<evidence type="ECO:0000313" key="1">
    <source>
        <dbReference type="EMBL" id="EEF91008.1"/>
    </source>
</evidence>
<reference evidence="1 2" key="2">
    <citation type="submission" date="2009-01" db="EMBL/GenBank/DDBJ databases">
        <title>Draft genome sequence of Bacteroides cellulosilyticus (DSM 14838).</title>
        <authorList>
            <person name="Sudarsanam P."/>
            <person name="Ley R."/>
            <person name="Guruge J."/>
            <person name="Turnbaugh P.J."/>
            <person name="Mahowald M."/>
            <person name="Liep D."/>
            <person name="Gordon J."/>
        </authorList>
    </citation>
    <scope>NUCLEOTIDE SEQUENCE [LARGE SCALE GENOMIC DNA]</scope>
    <source>
        <strain evidence="1 2">DSM 14838</strain>
    </source>
</reference>
<protein>
    <submittedName>
        <fullName evidence="1">Uncharacterized protein</fullName>
    </submittedName>
</protein>